<accession>A0A0G3CGB0</accession>
<feature type="region of interest" description="Disordered" evidence="1">
    <location>
        <begin position="77"/>
        <end position="103"/>
    </location>
</feature>
<dbReference type="Proteomes" id="UP000035331">
    <property type="component" value="Chromosome"/>
</dbReference>
<evidence type="ECO:0000313" key="2">
    <source>
        <dbReference type="EMBL" id="AKJ38968.1"/>
    </source>
</evidence>
<gene>
    <name evidence="2" type="ORF">MCM1_1946</name>
</gene>
<dbReference type="AlphaFoldDB" id="A0A0G3CGB0"/>
<protein>
    <submittedName>
        <fullName evidence="2">Uncharacterized protein</fullName>
    </submittedName>
</protein>
<feature type="region of interest" description="Disordered" evidence="1">
    <location>
        <begin position="228"/>
        <end position="264"/>
    </location>
</feature>
<name>A0A0G3CGB0_METBA</name>
<feature type="compositionally biased region" description="Basic and acidic residues" evidence="1">
    <location>
        <begin position="178"/>
        <end position="197"/>
    </location>
</feature>
<sequence>MDALNNLKIKGLKNLKINGFKFLKVNELKHLIPKPGGRDDMELGDLIKSKKEVEIKIRTLFREKEDLESRIEKKELESRVEKKELESRTGRLQETKDEKREEISEFPWREEIFPPLRRNMHNESDGLLEVETDALQKEDVGISERIDSQTGKKVEDSNKFFKSKETGEIEEANITEIGVKEEANSAGEKNDVKGDEKADFDDMRKKAGEIAFLENTDKPETVEVALEDNEKGENTRLVLENNKKEEDKTPEMRKTESENPAPSIFGNSLIQELLGSEELCSEEGQNFMKYIGESSVSELIVDLKKVKGLLTEAGS</sequence>
<feature type="region of interest" description="Disordered" evidence="1">
    <location>
        <begin position="172"/>
        <end position="197"/>
    </location>
</feature>
<reference evidence="2 3" key="2">
    <citation type="journal article" date="2015" name="Stand. Genomic Sci.">
        <title>The complete genome sequence of the rumen methanogen Methanosarcina barkeri CM1.</title>
        <authorList>
            <person name="Lambie S.C."/>
            <person name="Kelly W.J."/>
            <person name="Leahy S.C."/>
            <person name="Li D."/>
            <person name="Reilly K."/>
            <person name="McAllister T.A."/>
            <person name="Valle E.R."/>
            <person name="Attwood G.T."/>
            <person name="Altermann E."/>
        </authorList>
    </citation>
    <scope>NUCLEOTIDE SEQUENCE [LARGE SCALE GENOMIC DNA]</scope>
    <source>
        <strain evidence="2 3">CM1</strain>
    </source>
</reference>
<proteinExistence type="predicted"/>
<organism evidence="2 3">
    <name type="scientific">Methanosarcina barkeri CM1</name>
    <dbReference type="NCBI Taxonomy" id="796385"/>
    <lineage>
        <taxon>Archaea</taxon>
        <taxon>Methanobacteriati</taxon>
        <taxon>Methanobacteriota</taxon>
        <taxon>Stenosarchaea group</taxon>
        <taxon>Methanomicrobia</taxon>
        <taxon>Methanosarcinales</taxon>
        <taxon>Methanosarcinaceae</taxon>
        <taxon>Methanosarcina</taxon>
    </lineage>
</organism>
<dbReference type="EMBL" id="CP008746">
    <property type="protein sequence ID" value="AKJ38968.1"/>
    <property type="molecule type" value="Genomic_DNA"/>
</dbReference>
<feature type="region of interest" description="Disordered" evidence="1">
    <location>
        <begin position="139"/>
        <end position="159"/>
    </location>
</feature>
<reference evidence="3" key="1">
    <citation type="submission" date="2014-06" db="EMBL/GenBank/DDBJ databases">
        <title>The complete genome sequence of Methanosarcina barkeri CM1.</title>
        <authorList>
            <consortium name="Pastoral Greenhouse Gas Research Consortium"/>
            <person name="Lambie S.C."/>
            <person name="Leahy S.C."/>
            <person name="Kelly W.J."/>
            <person name="Li D."/>
            <person name="Reilly K."/>
            <person name="Attwood G.T."/>
            <person name="Altermann E."/>
        </authorList>
    </citation>
    <scope>NUCLEOTIDE SEQUENCE [LARGE SCALE GENOMIC DNA]</scope>
    <source>
        <strain evidence="3">CM1</strain>
    </source>
</reference>
<evidence type="ECO:0000256" key="1">
    <source>
        <dbReference type="SAM" id="MobiDB-lite"/>
    </source>
</evidence>
<evidence type="ECO:0000313" key="3">
    <source>
        <dbReference type="Proteomes" id="UP000035331"/>
    </source>
</evidence>
<feature type="compositionally biased region" description="Basic and acidic residues" evidence="1">
    <location>
        <begin position="241"/>
        <end position="257"/>
    </location>
</feature>
<dbReference type="PATRIC" id="fig|796385.3.peg.2416"/>